<dbReference type="AlphaFoldDB" id="A0A521CJD3"/>
<keyword evidence="1" id="KW-0472">Membrane</keyword>
<organism evidence="2 3">
    <name type="scientific">Balnearium lithotrophicum</name>
    <dbReference type="NCBI Taxonomy" id="223788"/>
    <lineage>
        <taxon>Bacteria</taxon>
        <taxon>Pseudomonadati</taxon>
        <taxon>Aquificota</taxon>
        <taxon>Aquificia</taxon>
        <taxon>Desulfurobacteriales</taxon>
        <taxon>Desulfurobacteriaceae</taxon>
        <taxon>Balnearium</taxon>
    </lineage>
</organism>
<proteinExistence type="predicted"/>
<gene>
    <name evidence="2" type="ORF">SAMN06269117_11330</name>
</gene>
<sequence length="85" mass="9745">MGNFERKLKALETEIDFYKGLTGKVFTADLLLIGATITLIRTNGFCFWSLSGLIFSYIFTASLIIFIKEWKDRVNRIKELCNADT</sequence>
<name>A0A521CJD3_9BACT</name>
<keyword evidence="1" id="KW-1133">Transmembrane helix</keyword>
<evidence type="ECO:0000313" key="2">
    <source>
        <dbReference type="EMBL" id="SMO59548.1"/>
    </source>
</evidence>
<accession>A0A521CJD3</accession>
<evidence type="ECO:0000313" key="3">
    <source>
        <dbReference type="Proteomes" id="UP000317315"/>
    </source>
</evidence>
<keyword evidence="3" id="KW-1185">Reference proteome</keyword>
<evidence type="ECO:0000256" key="1">
    <source>
        <dbReference type="SAM" id="Phobius"/>
    </source>
</evidence>
<dbReference type="EMBL" id="FXTM01000013">
    <property type="protein sequence ID" value="SMO59548.1"/>
    <property type="molecule type" value="Genomic_DNA"/>
</dbReference>
<reference evidence="2 3" key="1">
    <citation type="submission" date="2017-05" db="EMBL/GenBank/DDBJ databases">
        <authorList>
            <person name="Varghese N."/>
            <person name="Submissions S."/>
        </authorList>
    </citation>
    <scope>NUCLEOTIDE SEQUENCE [LARGE SCALE GENOMIC DNA]</scope>
    <source>
        <strain evidence="2 3">DSM 16304</strain>
    </source>
</reference>
<feature type="transmembrane region" description="Helical" evidence="1">
    <location>
        <begin position="47"/>
        <end position="67"/>
    </location>
</feature>
<protein>
    <submittedName>
        <fullName evidence="2">Uncharacterized protein</fullName>
    </submittedName>
</protein>
<keyword evidence="1" id="KW-0812">Transmembrane</keyword>
<dbReference type="Proteomes" id="UP000317315">
    <property type="component" value="Unassembled WGS sequence"/>
</dbReference>
<feature type="transmembrane region" description="Helical" evidence="1">
    <location>
        <begin position="21"/>
        <end position="41"/>
    </location>
</feature>